<dbReference type="EMBL" id="CADCVM010000477">
    <property type="protein sequence ID" value="CAA9530854.1"/>
    <property type="molecule type" value="Genomic_DNA"/>
</dbReference>
<gene>
    <name evidence="1" type="ORF">AVDCRST_MAG05-4409</name>
</gene>
<name>A0A6J4TUM7_9ACTN</name>
<organism evidence="1">
    <name type="scientific">uncultured Rubrobacteraceae bacterium</name>
    <dbReference type="NCBI Taxonomy" id="349277"/>
    <lineage>
        <taxon>Bacteria</taxon>
        <taxon>Bacillati</taxon>
        <taxon>Actinomycetota</taxon>
        <taxon>Rubrobacteria</taxon>
        <taxon>Rubrobacterales</taxon>
        <taxon>Rubrobacteraceae</taxon>
        <taxon>environmental samples</taxon>
    </lineage>
</organism>
<sequence length="64" mass="7295">MFTGLFDLKKPGEYPYLVVEESGEGEVRRGRPPAELIRSEVGFEDLPEGARRRVLEVYQGLWGL</sequence>
<proteinExistence type="predicted"/>
<dbReference type="AlphaFoldDB" id="A0A6J4TUM7"/>
<reference evidence="1" key="1">
    <citation type="submission" date="2020-02" db="EMBL/GenBank/DDBJ databases">
        <authorList>
            <person name="Meier V. D."/>
        </authorList>
    </citation>
    <scope>NUCLEOTIDE SEQUENCE</scope>
    <source>
        <strain evidence="1">AVDCRST_MAG05</strain>
    </source>
</reference>
<evidence type="ECO:0000313" key="1">
    <source>
        <dbReference type="EMBL" id="CAA9530854.1"/>
    </source>
</evidence>
<accession>A0A6J4TUM7</accession>
<protein>
    <submittedName>
        <fullName evidence="1">Uncharacterized protein</fullName>
    </submittedName>
</protein>